<evidence type="ECO:0000256" key="3">
    <source>
        <dbReference type="ARBA" id="ARBA00022481"/>
    </source>
</evidence>
<accession>A0A5E7E657</accession>
<dbReference type="EMBL" id="CABVHW010000017">
    <property type="protein sequence ID" value="VVO22191.1"/>
    <property type="molecule type" value="Genomic_DNA"/>
</dbReference>
<feature type="transmembrane region" description="Helical" evidence="12">
    <location>
        <begin position="20"/>
        <end position="39"/>
    </location>
</feature>
<evidence type="ECO:0000256" key="1">
    <source>
        <dbReference type="ARBA" id="ARBA00004651"/>
    </source>
</evidence>
<dbReference type="Pfam" id="PF00015">
    <property type="entry name" value="MCPsignal"/>
    <property type="match status" value="1"/>
</dbReference>
<evidence type="ECO:0000313" key="16">
    <source>
        <dbReference type="Proteomes" id="UP000381093"/>
    </source>
</evidence>
<evidence type="ECO:0000256" key="12">
    <source>
        <dbReference type="SAM" id="Phobius"/>
    </source>
</evidence>
<comment type="similarity">
    <text evidence="9">Belongs to the methyl-accepting chemotaxis (MCP) protein family.</text>
</comment>
<evidence type="ECO:0000256" key="9">
    <source>
        <dbReference type="ARBA" id="ARBA00029447"/>
    </source>
</evidence>
<reference evidence="15 16" key="1">
    <citation type="submission" date="2019-09" db="EMBL/GenBank/DDBJ databases">
        <authorList>
            <person name="Chandra G."/>
            <person name="Truman W A."/>
        </authorList>
    </citation>
    <scope>NUCLEOTIDE SEQUENCE [LARGE SCALE GENOMIC DNA]</scope>
    <source>
        <strain evidence="15">PS710</strain>
    </source>
</reference>
<dbReference type="AlphaFoldDB" id="A0A5E7E657"/>
<evidence type="ECO:0000256" key="2">
    <source>
        <dbReference type="ARBA" id="ARBA00022475"/>
    </source>
</evidence>
<evidence type="ECO:0000256" key="11">
    <source>
        <dbReference type="SAM" id="MobiDB-lite"/>
    </source>
</evidence>
<dbReference type="PANTHER" id="PTHR32089">
    <property type="entry name" value="METHYL-ACCEPTING CHEMOTAXIS PROTEIN MCPB"/>
    <property type="match status" value="1"/>
</dbReference>
<feature type="domain" description="HAMP" evidence="14">
    <location>
        <begin position="312"/>
        <end position="365"/>
    </location>
</feature>
<gene>
    <name evidence="15" type="ORF">PS710_04328</name>
</gene>
<dbReference type="InterPro" id="IPR004089">
    <property type="entry name" value="MCPsignal_dom"/>
</dbReference>
<dbReference type="Gene3D" id="1.10.287.950">
    <property type="entry name" value="Methyl-accepting chemotaxis protein"/>
    <property type="match status" value="1"/>
</dbReference>
<name>A0A5E7E657_PSEFL</name>
<evidence type="ECO:0000259" key="14">
    <source>
        <dbReference type="PROSITE" id="PS50885"/>
    </source>
</evidence>
<dbReference type="SMART" id="SM00283">
    <property type="entry name" value="MA"/>
    <property type="match status" value="1"/>
</dbReference>
<protein>
    <recommendedName>
        <fullName evidence="17">Methyl-accepting chemotaxis protein</fullName>
    </recommendedName>
</protein>
<dbReference type="InterPro" id="IPR032255">
    <property type="entry name" value="HBM"/>
</dbReference>
<dbReference type="PANTHER" id="PTHR32089:SF120">
    <property type="entry name" value="METHYL-ACCEPTING CHEMOTAXIS PROTEIN TLPQ"/>
    <property type="match status" value="1"/>
</dbReference>
<feature type="domain" description="Methyl-accepting transducer" evidence="13">
    <location>
        <begin position="370"/>
        <end position="606"/>
    </location>
</feature>
<evidence type="ECO:0000256" key="10">
    <source>
        <dbReference type="PROSITE-ProRule" id="PRU00284"/>
    </source>
</evidence>
<dbReference type="InterPro" id="IPR003660">
    <property type="entry name" value="HAMP_dom"/>
</dbReference>
<dbReference type="FunFam" id="1.10.287.950:FF:000001">
    <property type="entry name" value="Methyl-accepting chemotaxis sensory transducer"/>
    <property type="match status" value="1"/>
</dbReference>
<evidence type="ECO:0000259" key="13">
    <source>
        <dbReference type="PROSITE" id="PS50111"/>
    </source>
</evidence>
<dbReference type="CDD" id="cd06225">
    <property type="entry name" value="HAMP"/>
    <property type="match status" value="1"/>
</dbReference>
<evidence type="ECO:0000313" key="15">
    <source>
        <dbReference type="EMBL" id="VVO22191.1"/>
    </source>
</evidence>
<feature type="region of interest" description="Disordered" evidence="11">
    <location>
        <begin position="419"/>
        <end position="438"/>
    </location>
</feature>
<keyword evidence="6 12" id="KW-1133">Transmembrane helix</keyword>
<comment type="subcellular location">
    <subcellularLocation>
        <location evidence="1">Cell membrane</location>
        <topology evidence="1">Multi-pass membrane protein</topology>
    </subcellularLocation>
</comment>
<keyword evidence="2" id="KW-1003">Cell membrane</keyword>
<evidence type="ECO:0000256" key="5">
    <source>
        <dbReference type="ARBA" id="ARBA00022692"/>
    </source>
</evidence>
<evidence type="ECO:0000256" key="8">
    <source>
        <dbReference type="ARBA" id="ARBA00023224"/>
    </source>
</evidence>
<dbReference type="GO" id="GO:0005886">
    <property type="term" value="C:plasma membrane"/>
    <property type="evidence" value="ECO:0007669"/>
    <property type="project" value="UniProtKB-SubCell"/>
</dbReference>
<keyword evidence="4" id="KW-0145">Chemotaxis</keyword>
<evidence type="ECO:0008006" key="17">
    <source>
        <dbReference type="Google" id="ProtNLM"/>
    </source>
</evidence>
<dbReference type="SMART" id="SM01358">
    <property type="entry name" value="HBM"/>
    <property type="match status" value="1"/>
</dbReference>
<keyword evidence="7 12" id="KW-0472">Membrane</keyword>
<dbReference type="Gene3D" id="1.20.1440.210">
    <property type="match status" value="1"/>
</dbReference>
<evidence type="ECO:0000256" key="6">
    <source>
        <dbReference type="ARBA" id="ARBA00022989"/>
    </source>
</evidence>
<dbReference type="GO" id="GO:0007165">
    <property type="term" value="P:signal transduction"/>
    <property type="evidence" value="ECO:0007669"/>
    <property type="project" value="UniProtKB-KW"/>
</dbReference>
<dbReference type="SMART" id="SM00304">
    <property type="entry name" value="HAMP"/>
    <property type="match status" value="1"/>
</dbReference>
<evidence type="ECO:0000256" key="4">
    <source>
        <dbReference type="ARBA" id="ARBA00022500"/>
    </source>
</evidence>
<evidence type="ECO:0000256" key="7">
    <source>
        <dbReference type="ARBA" id="ARBA00023136"/>
    </source>
</evidence>
<organism evidence="15 16">
    <name type="scientific">Pseudomonas fluorescens</name>
    <dbReference type="NCBI Taxonomy" id="294"/>
    <lineage>
        <taxon>Bacteria</taxon>
        <taxon>Pseudomonadati</taxon>
        <taxon>Pseudomonadota</taxon>
        <taxon>Gammaproteobacteria</taxon>
        <taxon>Pseudomonadales</taxon>
        <taxon>Pseudomonadaceae</taxon>
        <taxon>Pseudomonas</taxon>
    </lineage>
</organism>
<dbReference type="GO" id="GO:0006935">
    <property type="term" value="P:chemotaxis"/>
    <property type="evidence" value="ECO:0007669"/>
    <property type="project" value="UniProtKB-KW"/>
</dbReference>
<proteinExistence type="inferred from homology"/>
<dbReference type="PROSITE" id="PS50111">
    <property type="entry name" value="CHEMOTAXIS_TRANSDUC_2"/>
    <property type="match status" value="1"/>
</dbReference>
<dbReference type="Proteomes" id="UP000381093">
    <property type="component" value="Unassembled WGS sequence"/>
</dbReference>
<keyword evidence="5 12" id="KW-0812">Transmembrane</keyword>
<sequence>MPVIARVLGNLSVGTKLSLGFGLVLVSTLGVAATAFYAFNVLEARAEKMSDVASVESLLLQAQVSVKAFGLDLAEAQAHKVAGLTGALVLLLEKSQGGQGDSIDAAKIYLAQFERYAQAQRDAREARLRMQQLAQVVGERFTVVMLDQLDAVNLLASRTEPADAVRMLQLEQASTLRDKLANLRDSELYFTLQGSTEVRNAWEARVIELRSYMENLELRLEGTERESLAQARAALDEYRAAFNGYAASRDQTSDSQAAMNVAADKVSALLGAARTAQVQASQSMSQRVSRLLGGIVLLALSFGIGASLLIRHLILQPLRQAVELTRRVASGDLSAQVDAAGRRDELGQLLGSVGLMLASLRGLIGRIGQGVGQLNQAANGLVQVTERTRQGVDSQREETELAATAMQQMAATAQDVARNTSQTRNAVEQANSQARKGEELVRQATAKIGHLAEEMSGCSEAMGSLLNESAAIGKVLDVIKALAEQTNLLALNAAIEAARAGENGRGFAVVADEVRNLARRTQASTDSIATIIEQLCSVAEQADSRLQGSQVLTGESVVLAAQASQALQEIASAVSTVEQMSQQIAAAAEQQSAVAEQVGESMARVRTVAEQSTAASGLLEESVRGLEQVGGALNAAVGGFRTTT</sequence>
<keyword evidence="8 10" id="KW-0807">Transducer</keyword>
<dbReference type="PROSITE" id="PS50885">
    <property type="entry name" value="HAMP"/>
    <property type="match status" value="1"/>
</dbReference>
<feature type="compositionally biased region" description="Polar residues" evidence="11">
    <location>
        <begin position="419"/>
        <end position="434"/>
    </location>
</feature>
<feature type="transmembrane region" description="Helical" evidence="12">
    <location>
        <begin position="291"/>
        <end position="310"/>
    </location>
</feature>
<dbReference type="Pfam" id="PF00672">
    <property type="entry name" value="HAMP"/>
    <property type="match status" value="1"/>
</dbReference>
<dbReference type="SUPFAM" id="SSF58104">
    <property type="entry name" value="Methyl-accepting chemotaxis protein (MCP) signaling domain"/>
    <property type="match status" value="1"/>
</dbReference>
<keyword evidence="3" id="KW-0488">Methylation</keyword>